<dbReference type="EMBL" id="MU004181">
    <property type="protein sequence ID" value="KAF2503007.1"/>
    <property type="molecule type" value="Genomic_DNA"/>
</dbReference>
<evidence type="ECO:0000256" key="1">
    <source>
        <dbReference type="SAM" id="MobiDB-lite"/>
    </source>
</evidence>
<proteinExistence type="predicted"/>
<accession>A0A6A6RHS0</accession>
<organism evidence="2 3">
    <name type="scientific">Lophium mytilinum</name>
    <dbReference type="NCBI Taxonomy" id="390894"/>
    <lineage>
        <taxon>Eukaryota</taxon>
        <taxon>Fungi</taxon>
        <taxon>Dikarya</taxon>
        <taxon>Ascomycota</taxon>
        <taxon>Pezizomycotina</taxon>
        <taxon>Dothideomycetes</taxon>
        <taxon>Pleosporomycetidae</taxon>
        <taxon>Mytilinidiales</taxon>
        <taxon>Mytilinidiaceae</taxon>
        <taxon>Lophium</taxon>
    </lineage>
</organism>
<sequence length="291" mass="33087">MAPHRSNNRPASTNRYSPYKAPTIPLRSLVTNYFTSRNSPGSSSQIAPKVSTKMAREQDIIAAAPNKLQSVLMEKRPPEMGKSRLPPELWLEVGDFLGVIPLSHKHNPHAFSKRDKTLDANSDVCGMESPIIKNLKEAHKPRISGDIDMLLALFHSKSTFAAYVNNRTNIRLILAWFNDIGDAQDPAGTNYGVNCIRDIVFWTNIRVTPLRDYDSYVRIRVMLDRKRSLFKVTTNASRYQEEQMGKKLGRVLKALTQYLDACVRKRLIGSFYLDLSDWQAILKILVQKARQ</sequence>
<dbReference type="AlphaFoldDB" id="A0A6A6RHS0"/>
<dbReference type="Proteomes" id="UP000799750">
    <property type="component" value="Unassembled WGS sequence"/>
</dbReference>
<name>A0A6A6RHS0_9PEZI</name>
<reference evidence="2" key="1">
    <citation type="journal article" date="2020" name="Stud. Mycol.">
        <title>101 Dothideomycetes genomes: a test case for predicting lifestyles and emergence of pathogens.</title>
        <authorList>
            <person name="Haridas S."/>
            <person name="Albert R."/>
            <person name="Binder M."/>
            <person name="Bloem J."/>
            <person name="Labutti K."/>
            <person name="Salamov A."/>
            <person name="Andreopoulos B."/>
            <person name="Baker S."/>
            <person name="Barry K."/>
            <person name="Bills G."/>
            <person name="Bluhm B."/>
            <person name="Cannon C."/>
            <person name="Castanera R."/>
            <person name="Culley D."/>
            <person name="Daum C."/>
            <person name="Ezra D."/>
            <person name="Gonzalez J."/>
            <person name="Henrissat B."/>
            <person name="Kuo A."/>
            <person name="Liang C."/>
            <person name="Lipzen A."/>
            <person name="Lutzoni F."/>
            <person name="Magnuson J."/>
            <person name="Mondo S."/>
            <person name="Nolan M."/>
            <person name="Ohm R."/>
            <person name="Pangilinan J."/>
            <person name="Park H.-J."/>
            <person name="Ramirez L."/>
            <person name="Alfaro M."/>
            <person name="Sun H."/>
            <person name="Tritt A."/>
            <person name="Yoshinaga Y."/>
            <person name="Zwiers L.-H."/>
            <person name="Turgeon B."/>
            <person name="Goodwin S."/>
            <person name="Spatafora J."/>
            <person name="Crous P."/>
            <person name="Grigoriev I."/>
        </authorList>
    </citation>
    <scope>NUCLEOTIDE SEQUENCE</scope>
    <source>
        <strain evidence="2">CBS 269.34</strain>
    </source>
</reference>
<protein>
    <submittedName>
        <fullName evidence="2">Uncharacterized protein</fullName>
    </submittedName>
</protein>
<dbReference type="OrthoDB" id="10381456at2759"/>
<evidence type="ECO:0000313" key="2">
    <source>
        <dbReference type="EMBL" id="KAF2503007.1"/>
    </source>
</evidence>
<keyword evidence="3" id="KW-1185">Reference proteome</keyword>
<feature type="region of interest" description="Disordered" evidence="1">
    <location>
        <begin position="1"/>
        <end position="20"/>
    </location>
</feature>
<gene>
    <name evidence="2" type="ORF">BU16DRAFT_555036</name>
</gene>
<evidence type="ECO:0000313" key="3">
    <source>
        <dbReference type="Proteomes" id="UP000799750"/>
    </source>
</evidence>